<gene>
    <name evidence="2" type="ORF">AUQ48_16550</name>
</gene>
<evidence type="ECO:0000313" key="3">
    <source>
        <dbReference type="Proteomes" id="UP000234632"/>
    </source>
</evidence>
<proteinExistence type="predicted"/>
<feature type="region of interest" description="Disordered" evidence="1">
    <location>
        <begin position="28"/>
        <end position="50"/>
    </location>
</feature>
<dbReference type="EMBL" id="LOMZ01000002">
    <property type="protein sequence ID" value="PLC10914.1"/>
    <property type="molecule type" value="Genomic_DNA"/>
</dbReference>
<evidence type="ECO:0000313" key="2">
    <source>
        <dbReference type="EMBL" id="PLC10914.1"/>
    </source>
</evidence>
<protein>
    <submittedName>
        <fullName evidence="2">Uncharacterized protein</fullName>
    </submittedName>
</protein>
<evidence type="ECO:0000256" key="1">
    <source>
        <dbReference type="SAM" id="MobiDB-lite"/>
    </source>
</evidence>
<dbReference type="AlphaFoldDB" id="A0A2N4SY50"/>
<dbReference type="Proteomes" id="UP000234632">
    <property type="component" value="Unassembled WGS sequence"/>
</dbReference>
<sequence>MLKKLVNDLKSLQTNLREIPALIIDDEADQASVNTTRPKKARDKEEEKERTSINGYISTLLTLMPRAQYVAYTATPFANVFVDPEDSQDLFPKDFIVSLTPSPAYMGGKDFHDLDVPGHEVGGVSGLVKGENLRA</sequence>
<organism evidence="2 3">
    <name type="scientific">Kocuria flava</name>
    <dbReference type="NCBI Taxonomy" id="446860"/>
    <lineage>
        <taxon>Bacteria</taxon>
        <taxon>Bacillati</taxon>
        <taxon>Actinomycetota</taxon>
        <taxon>Actinomycetes</taxon>
        <taxon>Micrococcales</taxon>
        <taxon>Micrococcaceae</taxon>
        <taxon>Kocuria</taxon>
    </lineage>
</organism>
<comment type="caution">
    <text evidence="2">The sequence shown here is derived from an EMBL/GenBank/DDBJ whole genome shotgun (WGS) entry which is preliminary data.</text>
</comment>
<name>A0A2N4SY50_9MICC</name>
<accession>A0A2N4SY50</accession>
<reference evidence="2 3" key="1">
    <citation type="submission" date="2015-12" db="EMBL/GenBank/DDBJ databases">
        <authorList>
            <person name="Shamseldin A."/>
            <person name="Moawad H."/>
            <person name="Abd El-Rahim W.M."/>
            <person name="Sadowsky M.J."/>
        </authorList>
    </citation>
    <scope>NUCLEOTIDE SEQUENCE [LARGE SCALE GENOMIC DNA]</scope>
    <source>
        <strain evidence="2 3">S43</strain>
    </source>
</reference>